<accession>A0A5B7J0J9</accession>
<name>A0A5B7J0J9_PORTR</name>
<dbReference type="EMBL" id="VSRR010077401">
    <property type="protein sequence ID" value="MPC88305.1"/>
    <property type="molecule type" value="Genomic_DNA"/>
</dbReference>
<reference evidence="1 2" key="1">
    <citation type="submission" date="2019-05" db="EMBL/GenBank/DDBJ databases">
        <title>Another draft genome of Portunus trituberculatus and its Hox gene families provides insights of decapod evolution.</title>
        <authorList>
            <person name="Jeong J.-H."/>
            <person name="Song I."/>
            <person name="Kim S."/>
            <person name="Choi T."/>
            <person name="Kim D."/>
            <person name="Ryu S."/>
            <person name="Kim W."/>
        </authorList>
    </citation>
    <scope>NUCLEOTIDE SEQUENCE [LARGE SCALE GENOMIC DNA]</scope>
    <source>
        <tissue evidence="1">Muscle</tissue>
    </source>
</reference>
<protein>
    <submittedName>
        <fullName evidence="1">Uncharacterized protein</fullName>
    </submittedName>
</protein>
<evidence type="ECO:0000313" key="2">
    <source>
        <dbReference type="Proteomes" id="UP000324222"/>
    </source>
</evidence>
<comment type="caution">
    <text evidence="1">The sequence shown here is derived from an EMBL/GenBank/DDBJ whole genome shotgun (WGS) entry which is preliminary data.</text>
</comment>
<sequence>MPCPILSWPFPASIPSRSRQSGKAVKQQEAVFRVLGSGRRRGSRQRSEFKGTQRGLNDAFYRAAKVSLAVEK</sequence>
<organism evidence="1 2">
    <name type="scientific">Portunus trituberculatus</name>
    <name type="common">Swimming crab</name>
    <name type="synonym">Neptunus trituberculatus</name>
    <dbReference type="NCBI Taxonomy" id="210409"/>
    <lineage>
        <taxon>Eukaryota</taxon>
        <taxon>Metazoa</taxon>
        <taxon>Ecdysozoa</taxon>
        <taxon>Arthropoda</taxon>
        <taxon>Crustacea</taxon>
        <taxon>Multicrustacea</taxon>
        <taxon>Malacostraca</taxon>
        <taxon>Eumalacostraca</taxon>
        <taxon>Eucarida</taxon>
        <taxon>Decapoda</taxon>
        <taxon>Pleocyemata</taxon>
        <taxon>Brachyura</taxon>
        <taxon>Eubrachyura</taxon>
        <taxon>Portunoidea</taxon>
        <taxon>Portunidae</taxon>
        <taxon>Portuninae</taxon>
        <taxon>Portunus</taxon>
    </lineage>
</organism>
<keyword evidence="2" id="KW-1185">Reference proteome</keyword>
<dbReference type="AlphaFoldDB" id="A0A5B7J0J9"/>
<gene>
    <name evidence="1" type="ORF">E2C01_083206</name>
</gene>
<dbReference type="Proteomes" id="UP000324222">
    <property type="component" value="Unassembled WGS sequence"/>
</dbReference>
<proteinExistence type="predicted"/>
<evidence type="ECO:0000313" key="1">
    <source>
        <dbReference type="EMBL" id="MPC88305.1"/>
    </source>
</evidence>